<proteinExistence type="predicted"/>
<dbReference type="InterPro" id="IPR036910">
    <property type="entry name" value="HMG_box_dom_sf"/>
</dbReference>
<gene>
    <name evidence="5" type="ORF">LGLO00237_LOCUS7869</name>
    <name evidence="6" type="ORF">LGLO00237_LOCUS7870</name>
</gene>
<evidence type="ECO:0000256" key="3">
    <source>
        <dbReference type="SAM" id="MobiDB-lite"/>
    </source>
</evidence>
<evidence type="ECO:0000313" key="6">
    <source>
        <dbReference type="EMBL" id="CAE0655984.1"/>
    </source>
</evidence>
<reference evidence="5" key="1">
    <citation type="submission" date="2021-01" db="EMBL/GenBank/DDBJ databases">
        <authorList>
            <person name="Corre E."/>
            <person name="Pelletier E."/>
            <person name="Niang G."/>
            <person name="Scheremetjew M."/>
            <person name="Finn R."/>
            <person name="Kale V."/>
            <person name="Holt S."/>
            <person name="Cochrane G."/>
            <person name="Meng A."/>
            <person name="Brown T."/>
            <person name="Cohen L."/>
        </authorList>
    </citation>
    <scope>NUCLEOTIDE SEQUENCE</scope>
    <source>
        <strain evidence="5">CCCM811</strain>
    </source>
</reference>
<dbReference type="Pfam" id="PF00505">
    <property type="entry name" value="HMG_box"/>
    <property type="match status" value="1"/>
</dbReference>
<feature type="compositionally biased region" description="Low complexity" evidence="3">
    <location>
        <begin position="135"/>
        <end position="148"/>
    </location>
</feature>
<evidence type="ECO:0000256" key="1">
    <source>
        <dbReference type="ARBA" id="ARBA00023125"/>
    </source>
</evidence>
<evidence type="ECO:0000256" key="2">
    <source>
        <dbReference type="PROSITE-ProRule" id="PRU00267"/>
    </source>
</evidence>
<feature type="compositionally biased region" description="Gly residues" evidence="3">
    <location>
        <begin position="149"/>
        <end position="162"/>
    </location>
</feature>
<protein>
    <recommendedName>
        <fullName evidence="4">HMG box domain-containing protein</fullName>
    </recommendedName>
</protein>
<dbReference type="GO" id="GO:0005634">
    <property type="term" value="C:nucleus"/>
    <property type="evidence" value="ECO:0007669"/>
    <property type="project" value="UniProtKB-UniRule"/>
</dbReference>
<dbReference type="PANTHER" id="PTHR48112">
    <property type="entry name" value="HIGH MOBILITY GROUP PROTEIN DSP1"/>
    <property type="match status" value="1"/>
</dbReference>
<dbReference type="EMBL" id="HBIV01010486">
    <property type="protein sequence ID" value="CAE0655982.1"/>
    <property type="molecule type" value="Transcribed_RNA"/>
</dbReference>
<dbReference type="GO" id="GO:0003677">
    <property type="term" value="F:DNA binding"/>
    <property type="evidence" value="ECO:0007669"/>
    <property type="project" value="UniProtKB-UniRule"/>
</dbReference>
<dbReference type="PROSITE" id="PS50118">
    <property type="entry name" value="HMG_BOX_2"/>
    <property type="match status" value="1"/>
</dbReference>
<feature type="compositionally biased region" description="Polar residues" evidence="3">
    <location>
        <begin position="165"/>
        <end position="196"/>
    </location>
</feature>
<feature type="compositionally biased region" description="Basic residues" evidence="3">
    <location>
        <begin position="32"/>
        <end position="46"/>
    </location>
</feature>
<accession>A0A6V3KBS6</accession>
<dbReference type="InterPro" id="IPR009071">
    <property type="entry name" value="HMG_box_dom"/>
</dbReference>
<dbReference type="AlphaFoldDB" id="A0A6V3KBS6"/>
<feature type="region of interest" description="Disordered" evidence="3">
    <location>
        <begin position="116"/>
        <end position="196"/>
    </location>
</feature>
<dbReference type="InterPro" id="IPR050342">
    <property type="entry name" value="HMGB"/>
</dbReference>
<sequence length="196" mass="21848">MYIKTPEGLILKAKAPKAVPPGDVVVIQYKPFKNKNNHHHNRKKKSRDPNAPKRASNAYMIFCKSRRPRLKAEFPDLPFGKIGAKLGEIWRDLRPDEKRPFEMQAAMDRQRYKKEMQEYPGDKRRKTKDALGTHPPGANTSTAPATAAAGGGGAVGGGGGDGAPQVNSQHQEQQATSTPLQYQRQGMPSQQQRRYF</sequence>
<dbReference type="PRINTS" id="PR00886">
    <property type="entry name" value="HIGHMOBLTY12"/>
</dbReference>
<feature type="domain" description="HMG box" evidence="4">
    <location>
        <begin position="52"/>
        <end position="120"/>
    </location>
</feature>
<evidence type="ECO:0000313" key="5">
    <source>
        <dbReference type="EMBL" id="CAE0655982.1"/>
    </source>
</evidence>
<dbReference type="SUPFAM" id="SSF47095">
    <property type="entry name" value="HMG-box"/>
    <property type="match status" value="1"/>
</dbReference>
<dbReference type="EMBL" id="HBIV01010487">
    <property type="protein sequence ID" value="CAE0655984.1"/>
    <property type="molecule type" value="Transcribed_RNA"/>
</dbReference>
<organism evidence="5">
    <name type="scientific">Lotharella globosa</name>
    <dbReference type="NCBI Taxonomy" id="91324"/>
    <lineage>
        <taxon>Eukaryota</taxon>
        <taxon>Sar</taxon>
        <taxon>Rhizaria</taxon>
        <taxon>Cercozoa</taxon>
        <taxon>Chlorarachniophyceae</taxon>
        <taxon>Lotharella</taxon>
    </lineage>
</organism>
<keyword evidence="2" id="KW-0539">Nucleus</keyword>
<dbReference type="SMART" id="SM00398">
    <property type="entry name" value="HMG"/>
    <property type="match status" value="1"/>
</dbReference>
<feature type="region of interest" description="Disordered" evidence="3">
    <location>
        <begin position="32"/>
        <end position="56"/>
    </location>
</feature>
<keyword evidence="1 2" id="KW-0238">DNA-binding</keyword>
<feature type="DNA-binding region" description="HMG box" evidence="2">
    <location>
        <begin position="52"/>
        <end position="120"/>
    </location>
</feature>
<dbReference type="Gene3D" id="1.10.30.10">
    <property type="entry name" value="High mobility group box domain"/>
    <property type="match status" value="1"/>
</dbReference>
<name>A0A6V3KBS6_9EUKA</name>
<evidence type="ECO:0000259" key="4">
    <source>
        <dbReference type="PROSITE" id="PS50118"/>
    </source>
</evidence>